<evidence type="ECO:0000259" key="2">
    <source>
        <dbReference type="Pfam" id="PF13454"/>
    </source>
</evidence>
<name>A0A8J7GM71_9ACTN</name>
<reference evidence="3" key="1">
    <citation type="submission" date="2020-11" db="EMBL/GenBank/DDBJ databases">
        <title>Sequencing the genomes of 1000 actinobacteria strains.</title>
        <authorList>
            <person name="Klenk H.-P."/>
        </authorList>
    </citation>
    <scope>NUCLEOTIDE SEQUENCE</scope>
    <source>
        <strain evidence="3">DSM 45356</strain>
    </source>
</reference>
<dbReference type="PANTHER" id="PTHR40254">
    <property type="entry name" value="BLR0577 PROTEIN"/>
    <property type="match status" value="1"/>
</dbReference>
<proteinExistence type="predicted"/>
<gene>
    <name evidence="3" type="ORF">IW245_001793</name>
</gene>
<evidence type="ECO:0000256" key="1">
    <source>
        <dbReference type="SAM" id="MobiDB-lite"/>
    </source>
</evidence>
<dbReference type="Pfam" id="PF13454">
    <property type="entry name" value="NAD_binding_9"/>
    <property type="match status" value="1"/>
</dbReference>
<dbReference type="Proteomes" id="UP000622552">
    <property type="component" value="Unassembled WGS sequence"/>
</dbReference>
<keyword evidence="4" id="KW-1185">Reference proteome</keyword>
<feature type="domain" description="FAD-dependent urate hydroxylase HpyO/Asp monooxygenase CreE-like FAD/NAD(P)-binding" evidence="2">
    <location>
        <begin position="8"/>
        <end position="182"/>
    </location>
</feature>
<protein>
    <submittedName>
        <fullName evidence="3">Putative NAD(P)/FAD-binding protein YdhS</fullName>
    </submittedName>
</protein>
<accession>A0A8J7GM71</accession>
<dbReference type="AlphaFoldDB" id="A0A8J7GM71"/>
<dbReference type="PANTHER" id="PTHR40254:SF1">
    <property type="entry name" value="BLR0577 PROTEIN"/>
    <property type="match status" value="1"/>
</dbReference>
<feature type="region of interest" description="Disordered" evidence="1">
    <location>
        <begin position="329"/>
        <end position="351"/>
    </location>
</feature>
<dbReference type="InterPro" id="IPR038732">
    <property type="entry name" value="HpyO/CreE_NAD-binding"/>
</dbReference>
<dbReference type="InterPro" id="IPR052189">
    <property type="entry name" value="L-asp_N-monooxygenase_NS-form"/>
</dbReference>
<sequence length="635" mass="68066">MTAAVTVAVIGLGSRGLGVLERIVTLADPEAGPVRVEVIDPLCTGAGVHDVTQPDYLLLNTTCAQVSLFPDACTVGDTAPAPGPNLWEWVTARGLRLADDGYTVGAHGRAIRPTDFLPRRLLGEYLSWFLTEILRRVPGHVTVTPHRATAVDLRSETDGTLAVVLSDGSAVRVRHAFVTTGYTGDEVAESDRAVTEPYPLPGRLAGIGAGDSVAVGGFGLSAFDVVSGLTVGRGGRYTGDGDSLTYVPSGEEPFLFMYSRSGVPCRARPRVVEFGPVRAPRVFTAAAVDAVRARRGVLDFDRDVLPLILTEMRVAYRRREADLAGREPPAALLGVPDTGRGGPGAGLRAPDADVGSPGAVVRTIDALLAVLDDLDARHGPFDPRALLDGTEGMLLDDAVAYQKWLTETVRRDLAEGVLGFAGSPVKAALDVLRLGRDTFRHAVDFGGLTAESLDTFTRHTVPAVNRAVVGPQYERHTELLALIAAGIAAVPFGPAPSVTRSTDGWTIASTRLAVPHARTVDWLVSAHVRPPGVESTTSPLLRSLREKGWIRRHRPASREVRGIDLDRDMHPVDATGRVDRRLWFLGPLCEGVTFYNNLVPSPGMWSRPVADAHRCVSQMYARSAMRASRDRKNSE</sequence>
<comment type="caution">
    <text evidence="3">The sequence shown here is derived from an EMBL/GenBank/DDBJ whole genome shotgun (WGS) entry which is preliminary data.</text>
</comment>
<evidence type="ECO:0000313" key="3">
    <source>
        <dbReference type="EMBL" id="MBG6135599.1"/>
    </source>
</evidence>
<organism evidence="3 4">
    <name type="scientific">Longispora fulva</name>
    <dbReference type="NCBI Taxonomy" id="619741"/>
    <lineage>
        <taxon>Bacteria</taxon>
        <taxon>Bacillati</taxon>
        <taxon>Actinomycetota</taxon>
        <taxon>Actinomycetes</taxon>
        <taxon>Micromonosporales</taxon>
        <taxon>Micromonosporaceae</taxon>
        <taxon>Longispora</taxon>
    </lineage>
</organism>
<dbReference type="RefSeq" id="WP_197002688.1">
    <property type="nucleotide sequence ID" value="NZ_BONS01000002.1"/>
</dbReference>
<evidence type="ECO:0000313" key="4">
    <source>
        <dbReference type="Proteomes" id="UP000622552"/>
    </source>
</evidence>
<dbReference type="EMBL" id="JADOUF010000001">
    <property type="protein sequence ID" value="MBG6135599.1"/>
    <property type="molecule type" value="Genomic_DNA"/>
</dbReference>